<evidence type="ECO:0000256" key="1">
    <source>
        <dbReference type="ARBA" id="ARBA00011047"/>
    </source>
</evidence>
<name>A0ABD3P435_9STRA</name>
<evidence type="ECO:0000313" key="2">
    <source>
        <dbReference type="EMBL" id="KAL3782802.1"/>
    </source>
</evidence>
<evidence type="ECO:0000313" key="3">
    <source>
        <dbReference type="Proteomes" id="UP001516023"/>
    </source>
</evidence>
<dbReference type="Pfam" id="PF07065">
    <property type="entry name" value="D123"/>
    <property type="match status" value="1"/>
</dbReference>
<dbReference type="PANTHER" id="PTHR15323:SF6">
    <property type="entry name" value="CELL DIVISION CYCLE PROTEIN 123 HOMOLOG"/>
    <property type="match status" value="1"/>
</dbReference>
<dbReference type="Proteomes" id="UP001516023">
    <property type="component" value="Unassembled WGS sequence"/>
</dbReference>
<dbReference type="AlphaFoldDB" id="A0ABD3P435"/>
<dbReference type="InterPro" id="IPR009772">
    <property type="entry name" value="CDC123"/>
</dbReference>
<protein>
    <recommendedName>
        <fullName evidence="4">Cell division cycle protein 123</fullName>
    </recommendedName>
</protein>
<accession>A0ABD3P435</accession>
<evidence type="ECO:0008006" key="4">
    <source>
        <dbReference type="Google" id="ProtNLM"/>
    </source>
</evidence>
<organism evidence="2 3">
    <name type="scientific">Cyclotella cryptica</name>
    <dbReference type="NCBI Taxonomy" id="29204"/>
    <lineage>
        <taxon>Eukaryota</taxon>
        <taxon>Sar</taxon>
        <taxon>Stramenopiles</taxon>
        <taxon>Ochrophyta</taxon>
        <taxon>Bacillariophyta</taxon>
        <taxon>Coscinodiscophyceae</taxon>
        <taxon>Thalassiosirophycidae</taxon>
        <taxon>Stephanodiscales</taxon>
        <taxon>Stephanodiscaceae</taxon>
        <taxon>Cyclotella</taxon>
    </lineage>
</organism>
<dbReference type="PANTHER" id="PTHR15323">
    <property type="entry name" value="D123 PROTEIN"/>
    <property type="match status" value="1"/>
</dbReference>
<gene>
    <name evidence="2" type="ORF">HJC23_005692</name>
</gene>
<dbReference type="EMBL" id="JABMIG020000276">
    <property type="protein sequence ID" value="KAL3782802.1"/>
    <property type="molecule type" value="Genomic_DNA"/>
</dbReference>
<comment type="similarity">
    <text evidence="1">Belongs to the CDC123 family.</text>
</comment>
<comment type="caution">
    <text evidence="2">The sequence shown here is derived from an EMBL/GenBank/DDBJ whole genome shotgun (WGS) entry which is preliminary data.</text>
</comment>
<reference evidence="2 3" key="1">
    <citation type="journal article" date="2020" name="G3 (Bethesda)">
        <title>Improved Reference Genome for Cyclotella cryptica CCMP332, a Model for Cell Wall Morphogenesis, Salinity Adaptation, and Lipid Production in Diatoms (Bacillariophyta).</title>
        <authorList>
            <person name="Roberts W.R."/>
            <person name="Downey K.M."/>
            <person name="Ruck E.C."/>
            <person name="Traller J.C."/>
            <person name="Alverson A.J."/>
        </authorList>
    </citation>
    <scope>NUCLEOTIDE SEQUENCE [LARGE SCALE GENOMIC DNA]</scope>
    <source>
        <strain evidence="2 3">CCMP332</strain>
    </source>
</reference>
<proteinExistence type="inferred from homology"/>
<keyword evidence="3" id="KW-1185">Reference proteome</keyword>
<sequence>MMQFTQRDANYDTEHVFLRPTVSEVYACQFSSWYFTFRDMQLSVANTDTEHSDTQIKHRKNVTIESIVISPLPSEFINYLLSDGVRLPDCATKVSSCLNDVNCDDDDTWDNQNEDENSGGGDERKRFSFPSLTEEIQSAINILGGEGRKGCMPKLNWSSPKDATWINCGSLKCTKAGDVYLLLKSSEFVVFDLERAWKDVDDGVVQFSDASLIGTCVPEEANLGINSTAELNVADNQIPCDFRFELVLRKWCNLHPSMEFRCFVYNHELIAISQRHPSKYYPHLQQPSHEQPHPMIGIIQKFFCTYVRKRFSGGNVHRYVVDLYVDSQQRTWILDFNVWGTRTDGLLFDWKELVELGLNVSSTPRHKPFEKRSIPPLPQYRVVTEDMKTMSYDPLSSFRGPTDAIDLMGSCSSDNNGNFAHNPSFEDFMKQCVHPSDI</sequence>